<gene>
    <name evidence="4" type="ORF">V2V91_03530</name>
</gene>
<dbReference type="EMBL" id="JAZHOV010000002">
    <property type="protein sequence ID" value="MEF2254211.1"/>
    <property type="molecule type" value="Genomic_DNA"/>
</dbReference>
<dbReference type="Pfam" id="PF03372">
    <property type="entry name" value="Exo_endo_phos"/>
    <property type="match status" value="1"/>
</dbReference>
<evidence type="ECO:0000313" key="5">
    <source>
        <dbReference type="Proteomes" id="UP001351900"/>
    </source>
</evidence>
<evidence type="ECO:0000313" key="4">
    <source>
        <dbReference type="EMBL" id="MEF2254211.1"/>
    </source>
</evidence>
<dbReference type="SUPFAM" id="SSF56219">
    <property type="entry name" value="DNase I-like"/>
    <property type="match status" value="1"/>
</dbReference>
<evidence type="ECO:0000256" key="1">
    <source>
        <dbReference type="SAM" id="MobiDB-lite"/>
    </source>
</evidence>
<name>A0ABU7V3E6_9MICO</name>
<dbReference type="InterPro" id="IPR005135">
    <property type="entry name" value="Endo/exonuclease/phosphatase"/>
</dbReference>
<dbReference type="GO" id="GO:0004519">
    <property type="term" value="F:endonuclease activity"/>
    <property type="evidence" value="ECO:0007669"/>
    <property type="project" value="UniProtKB-KW"/>
</dbReference>
<dbReference type="Gene3D" id="3.60.10.10">
    <property type="entry name" value="Endonuclease/exonuclease/phosphatase"/>
    <property type="match status" value="1"/>
</dbReference>
<proteinExistence type="predicted"/>
<comment type="caution">
    <text evidence="4">The sequence shown here is derived from an EMBL/GenBank/DDBJ whole genome shotgun (WGS) entry which is preliminary data.</text>
</comment>
<keyword evidence="4" id="KW-0378">Hydrolase</keyword>
<reference evidence="4 5" key="1">
    <citation type="submission" date="2024-01" db="EMBL/GenBank/DDBJ databases">
        <title>the genome sequence of strain Microbacterium schleiferi NBRC 15075.</title>
        <authorList>
            <person name="Ding Y."/>
            <person name="Zhang G."/>
        </authorList>
    </citation>
    <scope>NUCLEOTIDE SEQUENCE [LARGE SCALE GENOMIC DNA]</scope>
    <source>
        <strain evidence="4 5">NBRC 15075</strain>
    </source>
</reference>
<keyword evidence="2" id="KW-0472">Membrane</keyword>
<protein>
    <submittedName>
        <fullName evidence="4">Endonuclease/exonuclease/phosphatase family protein</fullName>
    </submittedName>
</protein>
<feature type="transmembrane region" description="Helical" evidence="2">
    <location>
        <begin position="84"/>
        <end position="102"/>
    </location>
</feature>
<feature type="region of interest" description="Disordered" evidence="1">
    <location>
        <begin position="1"/>
        <end position="20"/>
    </location>
</feature>
<dbReference type="InterPro" id="IPR036691">
    <property type="entry name" value="Endo/exonu/phosph_ase_sf"/>
</dbReference>
<keyword evidence="5" id="KW-1185">Reference proteome</keyword>
<feature type="transmembrane region" description="Helical" evidence="2">
    <location>
        <begin position="55"/>
        <end position="77"/>
    </location>
</feature>
<accession>A0ABU7V3E6</accession>
<keyword evidence="4" id="KW-0540">Nuclease</keyword>
<feature type="transmembrane region" description="Helical" evidence="2">
    <location>
        <begin position="30"/>
        <end position="49"/>
    </location>
</feature>
<sequence>MAVDEPAESPDPVSPTTRHGRRRLLSRRSLVWIVIAVVLAVPAVVLPHLDALAGGIIPIAQSLLPVGALGLLVIAVVAAVSRTWIGATVLVAGAVLSVLPVLNPVAAGAGDCTASTPLTALSFNAKFAGADPRQLADLIRDEGADVVILVETDEHLIGQILVGQGLAETLPYRTKQVSTNAYKGSVILSAHPLSAEEGIPGSVFEQVSAVAALPDGSAVRVAAVHPPPPVGQPGDWYEAVTAIDEWIQATSDPRLVIAGDFNSSFSHPVFRRVTAGLATAAQAAGPIPWPTWPQEKPVPAFTAIDHVLARGAAPTGWDSAYIEGSDHRAVIANWALCDSARGVSG</sequence>
<organism evidence="4 5">
    <name type="scientific">Microbacterium schleiferi</name>
    <dbReference type="NCBI Taxonomy" id="69362"/>
    <lineage>
        <taxon>Bacteria</taxon>
        <taxon>Bacillati</taxon>
        <taxon>Actinomycetota</taxon>
        <taxon>Actinomycetes</taxon>
        <taxon>Micrococcales</taxon>
        <taxon>Microbacteriaceae</taxon>
        <taxon>Microbacterium</taxon>
    </lineage>
</organism>
<keyword evidence="2" id="KW-1133">Transmembrane helix</keyword>
<evidence type="ECO:0000256" key="2">
    <source>
        <dbReference type="SAM" id="Phobius"/>
    </source>
</evidence>
<feature type="domain" description="Endonuclease/exonuclease/phosphatase" evidence="3">
    <location>
        <begin position="121"/>
        <end position="327"/>
    </location>
</feature>
<dbReference type="Proteomes" id="UP001351900">
    <property type="component" value="Unassembled WGS sequence"/>
</dbReference>
<keyword evidence="2" id="KW-0812">Transmembrane</keyword>
<evidence type="ECO:0000259" key="3">
    <source>
        <dbReference type="Pfam" id="PF03372"/>
    </source>
</evidence>
<dbReference type="RefSeq" id="WP_331790807.1">
    <property type="nucleotide sequence ID" value="NZ_BAAAUO010000005.1"/>
</dbReference>
<keyword evidence="4" id="KW-0255">Endonuclease</keyword>